<dbReference type="Pfam" id="PF13472">
    <property type="entry name" value="Lipase_GDSL_2"/>
    <property type="match status" value="1"/>
</dbReference>
<accession>A0A328UDW4</accession>
<reference evidence="2 3" key="1">
    <citation type="submission" date="2018-06" db="EMBL/GenBank/DDBJ databases">
        <title>Noncontiguous genome sequence of Ruminococcaceae bacterium ASD2818.</title>
        <authorList>
            <person name="Chaplin A.V."/>
            <person name="Sokolova S.R."/>
            <person name="Kochetkova T.O."/>
            <person name="Goltsov A.Y."/>
            <person name="Trofimov D.Y."/>
            <person name="Efimov B.A."/>
        </authorList>
    </citation>
    <scope>NUCLEOTIDE SEQUENCE [LARGE SCALE GENOMIC DNA]</scope>
    <source>
        <strain evidence="2 3">ASD2818</strain>
    </source>
</reference>
<sequence length="260" mass="28148">MGFAGRMDLKGGFVMEIKLAEEFAAKAADGFSRPPLKLAFLGDSVTQGCFESEGVLGVSHGCDFEQVYHAQLKRLLGAMYPTVPVTVINAGIGGDNSAGCAARLERDVLGARPDLTVVCVGLNDACGGREKISVYEDALAGIFERMNAERLPCMFMTPNMMCTRVSGLLVEKWLRDTAAAVSELQNDGTMDLYMDAARRTAAAYRIPVCDCYARWKKLAEAGTDTTNLLSNFINHPTPGMHGLFAMSLLQNIFFRADIPA</sequence>
<dbReference type="PANTHER" id="PTHR30383">
    <property type="entry name" value="THIOESTERASE 1/PROTEASE 1/LYSOPHOSPHOLIPASE L1"/>
    <property type="match status" value="1"/>
</dbReference>
<proteinExistence type="predicted"/>
<dbReference type="SUPFAM" id="SSF52266">
    <property type="entry name" value="SGNH hydrolase"/>
    <property type="match status" value="1"/>
</dbReference>
<dbReference type="Proteomes" id="UP000249377">
    <property type="component" value="Unassembled WGS sequence"/>
</dbReference>
<dbReference type="InterPro" id="IPR013830">
    <property type="entry name" value="SGNH_hydro"/>
</dbReference>
<gene>
    <name evidence="2" type="ORF">DPQ25_09900</name>
</gene>
<dbReference type="InterPro" id="IPR036514">
    <property type="entry name" value="SGNH_hydro_sf"/>
</dbReference>
<dbReference type="CDD" id="cd00229">
    <property type="entry name" value="SGNH_hydrolase"/>
    <property type="match status" value="1"/>
</dbReference>
<dbReference type="GO" id="GO:0004622">
    <property type="term" value="F:phosphatidylcholine lysophospholipase activity"/>
    <property type="evidence" value="ECO:0007669"/>
    <property type="project" value="TreeGrafter"/>
</dbReference>
<evidence type="ECO:0000259" key="1">
    <source>
        <dbReference type="Pfam" id="PF13472"/>
    </source>
</evidence>
<dbReference type="PANTHER" id="PTHR30383:SF5">
    <property type="entry name" value="SGNH HYDROLASE-TYPE ESTERASE DOMAIN-CONTAINING PROTEIN"/>
    <property type="match status" value="1"/>
</dbReference>
<protein>
    <submittedName>
        <fullName evidence="2">GDSL family lipase</fullName>
    </submittedName>
</protein>
<evidence type="ECO:0000313" key="2">
    <source>
        <dbReference type="EMBL" id="RAQ28306.1"/>
    </source>
</evidence>
<feature type="domain" description="SGNH hydrolase-type esterase" evidence="1">
    <location>
        <begin position="40"/>
        <end position="241"/>
    </location>
</feature>
<keyword evidence="3" id="KW-1185">Reference proteome</keyword>
<comment type="caution">
    <text evidence="2">The sequence shown here is derived from an EMBL/GenBank/DDBJ whole genome shotgun (WGS) entry which is preliminary data.</text>
</comment>
<evidence type="ECO:0000313" key="3">
    <source>
        <dbReference type="Proteomes" id="UP000249377"/>
    </source>
</evidence>
<organism evidence="2 3">
    <name type="scientific">Hydrogeniiclostridium mannosilyticum</name>
    <dbReference type="NCBI Taxonomy" id="2764322"/>
    <lineage>
        <taxon>Bacteria</taxon>
        <taxon>Bacillati</taxon>
        <taxon>Bacillota</taxon>
        <taxon>Clostridia</taxon>
        <taxon>Eubacteriales</taxon>
        <taxon>Acutalibacteraceae</taxon>
        <taxon>Hydrogeniiclostridium</taxon>
    </lineage>
</organism>
<dbReference type="Gene3D" id="3.40.50.1110">
    <property type="entry name" value="SGNH hydrolase"/>
    <property type="match status" value="1"/>
</dbReference>
<dbReference type="AlphaFoldDB" id="A0A328UDW4"/>
<dbReference type="EMBL" id="QLYR01000006">
    <property type="protein sequence ID" value="RAQ28306.1"/>
    <property type="molecule type" value="Genomic_DNA"/>
</dbReference>
<name>A0A328UDW4_9FIRM</name>
<dbReference type="InterPro" id="IPR051532">
    <property type="entry name" value="Ester_Hydrolysis_Enzymes"/>
</dbReference>